<dbReference type="AlphaFoldDB" id="A0A0G1GPM8"/>
<feature type="transmembrane region" description="Helical" evidence="2">
    <location>
        <begin position="6"/>
        <end position="30"/>
    </location>
</feature>
<evidence type="ECO:0000256" key="2">
    <source>
        <dbReference type="SAM" id="Phobius"/>
    </source>
</evidence>
<evidence type="ECO:0000313" key="3">
    <source>
        <dbReference type="EMBL" id="KKT36293.1"/>
    </source>
</evidence>
<keyword evidence="2" id="KW-0812">Transmembrane</keyword>
<keyword evidence="2" id="KW-0472">Membrane</keyword>
<evidence type="ECO:0000256" key="1">
    <source>
        <dbReference type="SAM" id="MobiDB-lite"/>
    </source>
</evidence>
<comment type="caution">
    <text evidence="3">The sequence shown here is derived from an EMBL/GenBank/DDBJ whole genome shotgun (WGS) entry which is preliminary data.</text>
</comment>
<evidence type="ECO:0008006" key="5">
    <source>
        <dbReference type="Google" id="ProtNLM"/>
    </source>
</evidence>
<accession>A0A0G1GPM8</accession>
<organism evidence="3 4">
    <name type="scientific">Candidatus Collierbacteria bacterium GW2011_GWA1_44_12</name>
    <dbReference type="NCBI Taxonomy" id="1618376"/>
    <lineage>
        <taxon>Bacteria</taxon>
        <taxon>Candidatus Collieribacteriota</taxon>
    </lineage>
</organism>
<dbReference type="Proteomes" id="UP000034069">
    <property type="component" value="Unassembled WGS sequence"/>
</dbReference>
<feature type="region of interest" description="Disordered" evidence="1">
    <location>
        <begin position="81"/>
        <end position="101"/>
    </location>
</feature>
<gene>
    <name evidence="3" type="ORF">UW23_C0003G0024</name>
</gene>
<reference evidence="3 4" key="1">
    <citation type="journal article" date="2015" name="Nature">
        <title>rRNA introns, odd ribosomes, and small enigmatic genomes across a large radiation of phyla.</title>
        <authorList>
            <person name="Brown C.T."/>
            <person name="Hug L.A."/>
            <person name="Thomas B.C."/>
            <person name="Sharon I."/>
            <person name="Castelle C.J."/>
            <person name="Singh A."/>
            <person name="Wilkins M.J."/>
            <person name="Williams K.H."/>
            <person name="Banfield J.F."/>
        </authorList>
    </citation>
    <scope>NUCLEOTIDE SEQUENCE [LARGE SCALE GENOMIC DNA]</scope>
</reference>
<evidence type="ECO:0000313" key="4">
    <source>
        <dbReference type="Proteomes" id="UP000034069"/>
    </source>
</evidence>
<keyword evidence="2" id="KW-1133">Transmembrane helix</keyword>
<proteinExistence type="predicted"/>
<protein>
    <recommendedName>
        <fullName evidence="5">DUF948 domain-containing protein</fullName>
    </recommendedName>
</protein>
<dbReference type="EMBL" id="LCHN01000003">
    <property type="protein sequence ID" value="KKT36293.1"/>
    <property type="molecule type" value="Genomic_DNA"/>
</dbReference>
<sequence length="101" mass="10841">MTLAQIVSLISTALLTVLATIIGIQLISILKEVKYTLTKLNNTLDTVETTLQKLSQPAAGLIAIIEGIKQSGKIVESVSQLLGKRRPTPPVDVEPYESEGL</sequence>
<name>A0A0G1GPM8_9BACT</name>